<name>A0A433U9I7_ELYCH</name>
<gene>
    <name evidence="1" type="ORF">EGW08_001691</name>
</gene>
<protein>
    <submittedName>
        <fullName evidence="1">Uncharacterized protein</fullName>
    </submittedName>
</protein>
<dbReference type="EMBL" id="RQTK01000030">
    <property type="protein sequence ID" value="RUS90514.1"/>
    <property type="molecule type" value="Genomic_DNA"/>
</dbReference>
<dbReference type="InterPro" id="IPR008952">
    <property type="entry name" value="Tetraspanin_EC2_sf"/>
</dbReference>
<keyword evidence="2" id="KW-1185">Reference proteome</keyword>
<dbReference type="OrthoDB" id="6279736at2759"/>
<sequence length="102" mass="11288">MSCLYFLSQMFILILTSMALEYYLLDIILSSGSFHDNAKEELSEKLASDYTLVDDSNEFSKMMNALMIQGDCCGISGPSDFSLNETVEAYGVGRVTLQVMTA</sequence>
<evidence type="ECO:0000313" key="1">
    <source>
        <dbReference type="EMBL" id="RUS90514.1"/>
    </source>
</evidence>
<proteinExistence type="predicted"/>
<organism evidence="1 2">
    <name type="scientific">Elysia chlorotica</name>
    <name type="common">Eastern emerald elysia</name>
    <name type="synonym">Sea slug</name>
    <dbReference type="NCBI Taxonomy" id="188477"/>
    <lineage>
        <taxon>Eukaryota</taxon>
        <taxon>Metazoa</taxon>
        <taxon>Spiralia</taxon>
        <taxon>Lophotrochozoa</taxon>
        <taxon>Mollusca</taxon>
        <taxon>Gastropoda</taxon>
        <taxon>Heterobranchia</taxon>
        <taxon>Euthyneura</taxon>
        <taxon>Panpulmonata</taxon>
        <taxon>Sacoglossa</taxon>
        <taxon>Placobranchoidea</taxon>
        <taxon>Plakobranchidae</taxon>
        <taxon>Elysia</taxon>
    </lineage>
</organism>
<dbReference type="GO" id="GO:0016020">
    <property type="term" value="C:membrane"/>
    <property type="evidence" value="ECO:0007669"/>
    <property type="project" value="InterPro"/>
</dbReference>
<dbReference type="Proteomes" id="UP000271974">
    <property type="component" value="Unassembled WGS sequence"/>
</dbReference>
<reference evidence="1 2" key="1">
    <citation type="submission" date="2019-01" db="EMBL/GenBank/DDBJ databases">
        <title>A draft genome assembly of the solar-powered sea slug Elysia chlorotica.</title>
        <authorList>
            <person name="Cai H."/>
            <person name="Li Q."/>
            <person name="Fang X."/>
            <person name="Li J."/>
            <person name="Curtis N.E."/>
            <person name="Altenburger A."/>
            <person name="Shibata T."/>
            <person name="Feng M."/>
            <person name="Maeda T."/>
            <person name="Schwartz J.A."/>
            <person name="Shigenobu S."/>
            <person name="Lundholm N."/>
            <person name="Nishiyama T."/>
            <person name="Yang H."/>
            <person name="Hasebe M."/>
            <person name="Li S."/>
            <person name="Pierce S.K."/>
            <person name="Wang J."/>
        </authorList>
    </citation>
    <scope>NUCLEOTIDE SEQUENCE [LARGE SCALE GENOMIC DNA]</scope>
    <source>
        <strain evidence="1">EC2010</strain>
        <tissue evidence="1">Whole organism of an adult</tissue>
    </source>
</reference>
<accession>A0A433U9I7</accession>
<evidence type="ECO:0000313" key="2">
    <source>
        <dbReference type="Proteomes" id="UP000271974"/>
    </source>
</evidence>
<dbReference type="AlphaFoldDB" id="A0A433U9I7"/>
<dbReference type="SUPFAM" id="SSF48652">
    <property type="entry name" value="Tetraspanin"/>
    <property type="match status" value="1"/>
</dbReference>
<comment type="caution">
    <text evidence="1">The sequence shown here is derived from an EMBL/GenBank/DDBJ whole genome shotgun (WGS) entry which is preliminary data.</text>
</comment>
<dbReference type="Gene3D" id="1.10.1450.10">
    <property type="entry name" value="Tetraspanin"/>
    <property type="match status" value="1"/>
</dbReference>